<keyword evidence="3" id="KW-1185">Reference proteome</keyword>
<dbReference type="OMA" id="YLYLRPY"/>
<dbReference type="EC" id="3.1.3.16" evidence="2"/>
<sequence>MDMYNRYPNSEDYFNNIYLEHFIQSFHALQFCTSLQQVNQEVLESKMVDLPKKGNKQKTIVFDLDETLIHCNENQDVQSDITIQIKFPNQEVIEAGVNIRPFCREVLKELSKSFEIIVFTASHSCYADKVLDYLDPNNDIIDYRLFRESCIQTAEGVHIKDLRIFKNRDLKDIVLVDNAAYSFGYQIENGIPIIPYYDNKSDIELKYLLDFLKRLVGVEDVRSIIYQNFRMHLYAECQNIKEALEKVYGIVLENQLEQMQNNNDNQQQEEMNNQIYNQNELIMSEL</sequence>
<dbReference type="PANTHER" id="PTHR12210">
    <property type="entry name" value="DULLARD PROTEIN PHOSPHATASE"/>
    <property type="match status" value="1"/>
</dbReference>
<dbReference type="NCBIfam" id="TIGR02251">
    <property type="entry name" value="HIF-SF_euk"/>
    <property type="match status" value="1"/>
</dbReference>
<dbReference type="Proteomes" id="UP000008983">
    <property type="component" value="Unassembled WGS sequence"/>
</dbReference>
<dbReference type="RefSeq" id="XP_004037673.1">
    <property type="nucleotide sequence ID" value="XM_004037625.1"/>
</dbReference>
<dbReference type="InterPro" id="IPR050365">
    <property type="entry name" value="TIM50"/>
</dbReference>
<gene>
    <name evidence="2" type="ORF">IMG5_045570</name>
</gene>
<dbReference type="PROSITE" id="PS50969">
    <property type="entry name" value="FCP1"/>
    <property type="match status" value="1"/>
</dbReference>
<dbReference type="eggNOG" id="KOG1605">
    <property type="taxonomic scope" value="Eukaryota"/>
</dbReference>
<dbReference type="CDD" id="cd07521">
    <property type="entry name" value="HAD_FCP1-like"/>
    <property type="match status" value="1"/>
</dbReference>
<dbReference type="GO" id="GO:0004722">
    <property type="term" value="F:protein serine/threonine phosphatase activity"/>
    <property type="evidence" value="ECO:0007669"/>
    <property type="project" value="UniProtKB-EC"/>
</dbReference>
<evidence type="ECO:0000259" key="1">
    <source>
        <dbReference type="PROSITE" id="PS50969"/>
    </source>
</evidence>
<evidence type="ECO:0000313" key="3">
    <source>
        <dbReference type="Proteomes" id="UP000008983"/>
    </source>
</evidence>
<keyword evidence="2" id="KW-0378">Hydrolase</keyword>
<dbReference type="OrthoDB" id="277011at2759"/>
<dbReference type="InterPro" id="IPR023214">
    <property type="entry name" value="HAD_sf"/>
</dbReference>
<dbReference type="InParanoid" id="G0QM67"/>
<dbReference type="InterPro" id="IPR011948">
    <property type="entry name" value="Dullard_phosphatase"/>
</dbReference>
<reference evidence="2 3" key="1">
    <citation type="submission" date="2011-07" db="EMBL/GenBank/DDBJ databases">
        <authorList>
            <person name="Coyne R."/>
            <person name="Brami D."/>
            <person name="Johnson J."/>
            <person name="Hostetler J."/>
            <person name="Hannick L."/>
            <person name="Clark T."/>
            <person name="Cassidy-Hanley D."/>
            <person name="Inman J."/>
        </authorList>
    </citation>
    <scope>NUCLEOTIDE SEQUENCE [LARGE SCALE GENOMIC DNA]</scope>
    <source>
        <strain evidence="2 3">G5</strain>
    </source>
</reference>
<dbReference type="Pfam" id="PF03031">
    <property type="entry name" value="NIF"/>
    <property type="match status" value="1"/>
</dbReference>
<feature type="domain" description="FCP1 homology" evidence="1">
    <location>
        <begin position="53"/>
        <end position="215"/>
    </location>
</feature>
<proteinExistence type="predicted"/>
<dbReference type="GeneID" id="14909872"/>
<protein>
    <submittedName>
        <fullName evidence="2">NLI interacting factor-like phosphatase family protein, putative</fullName>
        <ecNumber evidence="2">3.1.3.16</ecNumber>
    </submittedName>
</protein>
<dbReference type="InterPro" id="IPR036412">
    <property type="entry name" value="HAD-like_sf"/>
</dbReference>
<dbReference type="EMBL" id="GL983404">
    <property type="protein sequence ID" value="EGR33687.1"/>
    <property type="molecule type" value="Genomic_DNA"/>
</dbReference>
<dbReference type="STRING" id="857967.G0QM67"/>
<dbReference type="FunFam" id="3.40.50.1000:FF:000121">
    <property type="entry name" value="Uncharacterized protein"/>
    <property type="match status" value="1"/>
</dbReference>
<dbReference type="SUPFAM" id="SSF56784">
    <property type="entry name" value="HAD-like"/>
    <property type="match status" value="1"/>
</dbReference>
<dbReference type="InterPro" id="IPR004274">
    <property type="entry name" value="FCP1_dom"/>
</dbReference>
<name>G0QM67_ICHMU</name>
<dbReference type="Gene3D" id="3.40.50.1000">
    <property type="entry name" value="HAD superfamily/HAD-like"/>
    <property type="match status" value="1"/>
</dbReference>
<dbReference type="SMART" id="SM00577">
    <property type="entry name" value="CPDc"/>
    <property type="match status" value="1"/>
</dbReference>
<accession>G0QM67</accession>
<organism evidence="2 3">
    <name type="scientific">Ichthyophthirius multifiliis</name>
    <name type="common">White spot disease agent</name>
    <name type="synonym">Ich</name>
    <dbReference type="NCBI Taxonomy" id="5932"/>
    <lineage>
        <taxon>Eukaryota</taxon>
        <taxon>Sar</taxon>
        <taxon>Alveolata</taxon>
        <taxon>Ciliophora</taxon>
        <taxon>Intramacronucleata</taxon>
        <taxon>Oligohymenophorea</taxon>
        <taxon>Hymenostomatida</taxon>
        <taxon>Ophryoglenina</taxon>
        <taxon>Ichthyophthirius</taxon>
    </lineage>
</organism>
<dbReference type="AlphaFoldDB" id="G0QM67"/>
<evidence type="ECO:0000313" key="2">
    <source>
        <dbReference type="EMBL" id="EGR33687.1"/>
    </source>
</evidence>